<dbReference type="AlphaFoldDB" id="A0A921MP32"/>
<reference evidence="1" key="1">
    <citation type="journal article" date="2021" name="PeerJ">
        <title>Extensive microbial diversity within the chicken gut microbiome revealed by metagenomics and culture.</title>
        <authorList>
            <person name="Gilroy R."/>
            <person name="Ravi A."/>
            <person name="Getino M."/>
            <person name="Pursley I."/>
            <person name="Horton D.L."/>
            <person name="Alikhan N.F."/>
            <person name="Baker D."/>
            <person name="Gharbi K."/>
            <person name="Hall N."/>
            <person name="Watson M."/>
            <person name="Adriaenssens E.M."/>
            <person name="Foster-Nyarko E."/>
            <person name="Jarju S."/>
            <person name="Secka A."/>
            <person name="Antonio M."/>
            <person name="Oren A."/>
            <person name="Chaudhuri R.R."/>
            <person name="La Ragione R."/>
            <person name="Hildebrand F."/>
            <person name="Pallen M.J."/>
        </authorList>
    </citation>
    <scope>NUCLEOTIDE SEQUENCE</scope>
    <source>
        <strain evidence="1">CHK121-7720</strain>
    </source>
</reference>
<sequence length="422" mass="47609">MSNTGKKILILGIVIAIAIAGILAFYPTIVAPPTDVPVNNLHKSSLEANINGFSDTENTIFNDSIYNVVVDKLGMYKSEGFMTEEEIDYQTKALVQKYLPIFTKLSHAKFGASTWRESDHKAMLNRIAHLRTLKVDYGETSAVAGSYETDLRRIEQIISNYKEAKKVASYSTFYSVSDANTKIQNAEKYRTMDPLSNCTDLTNKLAAVKSNIGNSHYYQVESKVNEMANYRNMTEETFNALMSTTNSKIKEYDNNRSKYGSNAKSTESLKQRAADYARNAKEFFTRKEINISTNYQWTNMTSPSTSYRAYQSSSNYNRHNSDATMSFTIKGYDTFTFYIRSNGEPNFDYVIVGLDKMPTTGDNYKDTKGNAQSGTSLYNYSAVTLNNLTKSKTYTIYVVYHKDGSNNNGTDRGYVLIPYANN</sequence>
<dbReference type="EMBL" id="DYUD01000001">
    <property type="protein sequence ID" value="HJG87900.1"/>
    <property type="molecule type" value="Genomic_DNA"/>
</dbReference>
<organism evidence="1 2">
    <name type="scientific">Barnesiella viscericola</name>
    <dbReference type="NCBI Taxonomy" id="397865"/>
    <lineage>
        <taxon>Bacteria</taxon>
        <taxon>Pseudomonadati</taxon>
        <taxon>Bacteroidota</taxon>
        <taxon>Bacteroidia</taxon>
        <taxon>Bacteroidales</taxon>
        <taxon>Barnesiellaceae</taxon>
        <taxon>Barnesiella</taxon>
    </lineage>
</organism>
<protein>
    <submittedName>
        <fullName evidence="1">Uncharacterized protein</fullName>
    </submittedName>
</protein>
<evidence type="ECO:0000313" key="1">
    <source>
        <dbReference type="EMBL" id="HJG87900.1"/>
    </source>
</evidence>
<dbReference type="RefSeq" id="WP_273305019.1">
    <property type="nucleotide sequence ID" value="NZ_DYUD01000001.1"/>
</dbReference>
<evidence type="ECO:0000313" key="2">
    <source>
        <dbReference type="Proteomes" id="UP000757103"/>
    </source>
</evidence>
<dbReference type="Proteomes" id="UP000757103">
    <property type="component" value="Unassembled WGS sequence"/>
</dbReference>
<reference evidence="1" key="2">
    <citation type="submission" date="2021-09" db="EMBL/GenBank/DDBJ databases">
        <authorList>
            <person name="Gilroy R."/>
        </authorList>
    </citation>
    <scope>NUCLEOTIDE SEQUENCE</scope>
    <source>
        <strain evidence="1">CHK121-7720</strain>
    </source>
</reference>
<accession>A0A921MP32</accession>
<gene>
    <name evidence="1" type="ORF">K8U91_00280</name>
</gene>
<name>A0A921MP32_9BACT</name>
<comment type="caution">
    <text evidence="1">The sequence shown here is derived from an EMBL/GenBank/DDBJ whole genome shotgun (WGS) entry which is preliminary data.</text>
</comment>
<proteinExistence type="predicted"/>